<dbReference type="SUPFAM" id="SSF53383">
    <property type="entry name" value="PLP-dependent transferases"/>
    <property type="match status" value="1"/>
</dbReference>
<dbReference type="InterPro" id="IPR015422">
    <property type="entry name" value="PyrdxlP-dep_Trfase_small"/>
</dbReference>
<evidence type="ECO:0000313" key="3">
    <source>
        <dbReference type="Proteomes" id="UP000013866"/>
    </source>
</evidence>
<dbReference type="EMBL" id="AJAN01000038">
    <property type="protein sequence ID" value="EOH85871.1"/>
    <property type="molecule type" value="Genomic_DNA"/>
</dbReference>
<keyword evidence="3" id="KW-1185">Reference proteome</keyword>
<dbReference type="InterPro" id="IPR015421">
    <property type="entry name" value="PyrdxlP-dep_Trfase_major"/>
</dbReference>
<dbReference type="InterPro" id="IPR051446">
    <property type="entry name" value="HTH_trans_reg/aminotransferase"/>
</dbReference>
<dbReference type="PANTHER" id="PTHR46577">
    <property type="entry name" value="HTH-TYPE TRANSCRIPTIONAL REGULATORY PROTEIN GABR"/>
    <property type="match status" value="1"/>
</dbReference>
<feature type="domain" description="Aminotransferase class I/classII large" evidence="1">
    <location>
        <begin position="51"/>
        <end position="340"/>
    </location>
</feature>
<dbReference type="CDD" id="cd00609">
    <property type="entry name" value="AAT_like"/>
    <property type="match status" value="1"/>
</dbReference>
<accession>A0ABN0KD87</accession>
<dbReference type="Pfam" id="PF00155">
    <property type="entry name" value="Aminotran_1_2"/>
    <property type="match status" value="1"/>
</dbReference>
<reference evidence="2 3" key="1">
    <citation type="submission" date="2013-02" db="EMBL/GenBank/DDBJ databases">
        <title>The Genome Sequence of Enterococcus villorum ATCC_700913.</title>
        <authorList>
            <consortium name="The Broad Institute Genome Sequencing Platform"/>
            <consortium name="The Broad Institute Genome Sequencing Center for Infectious Disease"/>
            <person name="Earl A.M."/>
            <person name="Gilmore M.S."/>
            <person name="Lebreton F."/>
            <person name="Walker B."/>
            <person name="Young S.K."/>
            <person name="Zeng Q."/>
            <person name="Gargeya S."/>
            <person name="Fitzgerald M."/>
            <person name="Haas B."/>
            <person name="Abouelleil A."/>
            <person name="Alvarado L."/>
            <person name="Arachchi H.M."/>
            <person name="Berlin A.M."/>
            <person name="Chapman S.B."/>
            <person name="Dewar J."/>
            <person name="Goldberg J."/>
            <person name="Griggs A."/>
            <person name="Gujja S."/>
            <person name="Hansen M."/>
            <person name="Howarth C."/>
            <person name="Imamovic A."/>
            <person name="Larimer J."/>
            <person name="McCowan C."/>
            <person name="Murphy C."/>
            <person name="Neiman D."/>
            <person name="Pearson M."/>
            <person name="Priest M."/>
            <person name="Roberts A."/>
            <person name="Saif S."/>
            <person name="Shea T."/>
            <person name="Sisk P."/>
            <person name="Sykes S."/>
            <person name="Wortman J."/>
            <person name="Nusbaum C."/>
            <person name="Birren B."/>
        </authorList>
    </citation>
    <scope>NUCLEOTIDE SEQUENCE [LARGE SCALE GENOMIC DNA]</scope>
    <source>
        <strain evidence="2 3">ATCC 700913</strain>
    </source>
</reference>
<comment type="caution">
    <text evidence="2">The sequence shown here is derived from an EMBL/GenBank/DDBJ whole genome shotgun (WGS) entry which is preliminary data.</text>
</comment>
<name>A0ABN0KD87_9ENTE</name>
<dbReference type="Gene3D" id="3.90.1150.10">
    <property type="entry name" value="Aspartate Aminotransferase, domain 1"/>
    <property type="match status" value="1"/>
</dbReference>
<organism evidence="2 3">
    <name type="scientific">Enterococcus villorum ATCC 700913</name>
    <dbReference type="NCBI Taxonomy" id="1158604"/>
    <lineage>
        <taxon>Bacteria</taxon>
        <taxon>Bacillati</taxon>
        <taxon>Bacillota</taxon>
        <taxon>Bacilli</taxon>
        <taxon>Lactobacillales</taxon>
        <taxon>Enterococcaceae</taxon>
        <taxon>Enterococcus</taxon>
    </lineage>
</organism>
<evidence type="ECO:0000259" key="1">
    <source>
        <dbReference type="Pfam" id="PF00155"/>
    </source>
</evidence>
<proteinExistence type="predicted"/>
<evidence type="ECO:0000313" key="2">
    <source>
        <dbReference type="EMBL" id="EOH85871.1"/>
    </source>
</evidence>
<gene>
    <name evidence="2" type="ORF">UAO_02766</name>
</gene>
<dbReference type="InterPro" id="IPR004839">
    <property type="entry name" value="Aminotransferase_I/II_large"/>
</dbReference>
<sequence>MADHVIDFGLVSSFEECNHLIVPFIHSVSNNPNVVGLLNYREPMGTNFQLKTAVEWLQTQGIRTTIQQTAIISGVQNGLAITLTALFTPRDRIAVDRYTYSNFIELAHLYHLEIVPIDFDEEGMIPELLLQECRKKKIKGLYLMPSCNNPVGFQLSFNRREELKKIILKEQLLVIEDDIHSFLTTYFQKKVLPPFQQLLPNQTVYLSGMTKFICSGLRVAYLVFPEHLRKKIEQAIFNINVKTSGLDAEIITQVLRSSETVQKIRMTKFARTKEANKRFDAYFDLPRPSNPYPFYRNIPISPEISPSVVEKNFLEKGIRLYHSNRFTSQQQPDPFIRIALSSNHLEILEKGLRIIKEEIKNYQ</sequence>
<dbReference type="InterPro" id="IPR015424">
    <property type="entry name" value="PyrdxlP-dep_Trfase"/>
</dbReference>
<protein>
    <submittedName>
        <fullName evidence="2">GntR family transcriptional regulator</fullName>
    </submittedName>
</protein>
<dbReference type="PANTHER" id="PTHR46577:SF1">
    <property type="entry name" value="HTH-TYPE TRANSCRIPTIONAL REGULATORY PROTEIN GABR"/>
    <property type="match status" value="1"/>
</dbReference>
<dbReference type="Gene3D" id="3.40.640.10">
    <property type="entry name" value="Type I PLP-dependent aspartate aminotransferase-like (Major domain)"/>
    <property type="match status" value="1"/>
</dbReference>
<dbReference type="Proteomes" id="UP000013866">
    <property type="component" value="Unassembled WGS sequence"/>
</dbReference>